<evidence type="ECO:0000313" key="5">
    <source>
        <dbReference type="Proteomes" id="UP000198551"/>
    </source>
</evidence>
<reference evidence="5" key="1">
    <citation type="submission" date="2016-06" db="EMBL/GenBank/DDBJ databases">
        <authorList>
            <person name="Varghese N."/>
        </authorList>
    </citation>
    <scope>NUCLEOTIDE SEQUENCE [LARGE SCALE GENOMIC DNA]</scope>
    <source>
        <strain evidence="5">DSM 45555</strain>
    </source>
</reference>
<dbReference type="PANTHER" id="PTHR43861:SF1">
    <property type="entry name" value="TRANS-ACONITATE 2-METHYLTRANSFERASE"/>
    <property type="match status" value="1"/>
</dbReference>
<dbReference type="InterPro" id="IPR041698">
    <property type="entry name" value="Methyltransf_25"/>
</dbReference>
<gene>
    <name evidence="4" type="ORF">GA0070215_10922</name>
</gene>
<evidence type="ECO:0000256" key="1">
    <source>
        <dbReference type="ARBA" id="ARBA00022603"/>
    </source>
</evidence>
<evidence type="ECO:0000259" key="3">
    <source>
        <dbReference type="Pfam" id="PF13649"/>
    </source>
</evidence>
<dbReference type="CDD" id="cd02440">
    <property type="entry name" value="AdoMet_MTases"/>
    <property type="match status" value="1"/>
</dbReference>
<feature type="domain" description="Methyltransferase" evidence="3">
    <location>
        <begin position="42"/>
        <end position="141"/>
    </location>
</feature>
<dbReference type="Pfam" id="PF13649">
    <property type="entry name" value="Methyltransf_25"/>
    <property type="match status" value="1"/>
</dbReference>
<dbReference type="Gene3D" id="3.40.50.150">
    <property type="entry name" value="Vaccinia Virus protein VP39"/>
    <property type="match status" value="1"/>
</dbReference>
<dbReference type="SUPFAM" id="SSF53335">
    <property type="entry name" value="S-adenosyl-L-methionine-dependent methyltransferases"/>
    <property type="match status" value="1"/>
</dbReference>
<dbReference type="InterPro" id="IPR029063">
    <property type="entry name" value="SAM-dependent_MTases_sf"/>
</dbReference>
<dbReference type="Proteomes" id="UP000198551">
    <property type="component" value="Unassembled WGS sequence"/>
</dbReference>
<keyword evidence="2" id="KW-0808">Transferase</keyword>
<keyword evidence="5" id="KW-1185">Reference proteome</keyword>
<dbReference type="GO" id="GO:0032259">
    <property type="term" value="P:methylation"/>
    <property type="evidence" value="ECO:0007669"/>
    <property type="project" value="UniProtKB-KW"/>
</dbReference>
<evidence type="ECO:0000313" key="4">
    <source>
        <dbReference type="EMBL" id="SCF13005.1"/>
    </source>
</evidence>
<evidence type="ECO:0000256" key="2">
    <source>
        <dbReference type="ARBA" id="ARBA00022679"/>
    </source>
</evidence>
<accession>A0A1C4XX29</accession>
<protein>
    <submittedName>
        <fullName evidence="4">Ubiquinone/menaquinone biosynthesis C-methylase UbiE</fullName>
    </submittedName>
</protein>
<dbReference type="AlphaFoldDB" id="A0A1C4XX29"/>
<sequence length="207" mass="22234">MSGLRYRLVADLYDVVSLEWPVYRAGRVVGVDATGLRAGDRVLDVGCGTGLSMPLVRDVVGARGAVVGVDASPQMLRRSRSRIERAGWTNVQLIRADAADPPPALRAGPEFDAVLFVYALSVVADWRRAWYGAIDLLRPGGRATIVDLALPTDGWRVLSPAARLACLAGGSDPHRHPWKLLEAGFTDVGHEVLRGGHVHVVSGRRSG</sequence>
<dbReference type="GO" id="GO:0008168">
    <property type="term" value="F:methyltransferase activity"/>
    <property type="evidence" value="ECO:0007669"/>
    <property type="project" value="UniProtKB-KW"/>
</dbReference>
<dbReference type="PANTHER" id="PTHR43861">
    <property type="entry name" value="TRANS-ACONITATE 2-METHYLTRANSFERASE-RELATED"/>
    <property type="match status" value="1"/>
</dbReference>
<keyword evidence="1 4" id="KW-0489">Methyltransferase</keyword>
<name>A0A1C4XX29_9ACTN</name>
<organism evidence="4 5">
    <name type="scientific">Micromonospora marina</name>
    <dbReference type="NCBI Taxonomy" id="307120"/>
    <lineage>
        <taxon>Bacteria</taxon>
        <taxon>Bacillati</taxon>
        <taxon>Actinomycetota</taxon>
        <taxon>Actinomycetes</taxon>
        <taxon>Micromonosporales</taxon>
        <taxon>Micromonosporaceae</taxon>
        <taxon>Micromonospora</taxon>
    </lineage>
</organism>
<dbReference type="RefSeq" id="WP_091045642.1">
    <property type="nucleotide sequence ID" value="NZ_FMCV01000009.1"/>
</dbReference>
<dbReference type="EMBL" id="FMCV01000009">
    <property type="protein sequence ID" value="SCF13005.1"/>
    <property type="molecule type" value="Genomic_DNA"/>
</dbReference>
<proteinExistence type="predicted"/>
<keyword evidence="4" id="KW-0830">Ubiquinone</keyword>